<organism evidence="1 2">
    <name type="scientific">Aspergillus terreus (strain NIH 2624 / FGSC A1156)</name>
    <dbReference type="NCBI Taxonomy" id="341663"/>
    <lineage>
        <taxon>Eukaryota</taxon>
        <taxon>Fungi</taxon>
        <taxon>Dikarya</taxon>
        <taxon>Ascomycota</taxon>
        <taxon>Pezizomycotina</taxon>
        <taxon>Eurotiomycetes</taxon>
        <taxon>Eurotiomycetidae</taxon>
        <taxon>Eurotiales</taxon>
        <taxon>Aspergillaceae</taxon>
        <taxon>Aspergillus</taxon>
        <taxon>Aspergillus subgen. Circumdati</taxon>
    </lineage>
</organism>
<name>Q0CIC0_ASPTN</name>
<dbReference type="GeneID" id="4322083"/>
<dbReference type="VEuPathDB" id="FungiDB:ATEG_06564"/>
<dbReference type="HOGENOM" id="CLU_1864723_0_0_1"/>
<evidence type="ECO:0000313" key="1">
    <source>
        <dbReference type="EMBL" id="EAU33108.1"/>
    </source>
</evidence>
<evidence type="ECO:0000313" key="2">
    <source>
        <dbReference type="Proteomes" id="UP000007963"/>
    </source>
</evidence>
<dbReference type="Proteomes" id="UP000007963">
    <property type="component" value="Unassembled WGS sequence"/>
</dbReference>
<dbReference type="EMBL" id="CH476602">
    <property type="protein sequence ID" value="EAU33108.1"/>
    <property type="molecule type" value="Genomic_DNA"/>
</dbReference>
<dbReference type="RefSeq" id="XP_001215742.1">
    <property type="nucleotide sequence ID" value="XM_001215742.1"/>
</dbReference>
<proteinExistence type="predicted"/>
<sequence>MATSADRTPLIGLGWRGNERPLAERIILNYRPHQAALATAQDNGWLGPSRLGVELTRCGIHGCFRLERTGLDGYGVANTGQIWSPCKMLINLRYPSYFLFGGVVDYSLAAAEAMETDIVPSNHGTSMSFDLVLPYLR</sequence>
<protein>
    <submittedName>
        <fullName evidence="1">Uncharacterized protein</fullName>
    </submittedName>
</protein>
<dbReference type="AlphaFoldDB" id="Q0CIC0"/>
<gene>
    <name evidence="1" type="ORF">ATEG_06564</name>
</gene>
<reference evidence="2" key="1">
    <citation type="submission" date="2005-09" db="EMBL/GenBank/DDBJ databases">
        <title>Annotation of the Aspergillus terreus NIH2624 genome.</title>
        <authorList>
            <person name="Birren B.W."/>
            <person name="Lander E.S."/>
            <person name="Galagan J.E."/>
            <person name="Nusbaum C."/>
            <person name="Devon K."/>
            <person name="Henn M."/>
            <person name="Ma L.-J."/>
            <person name="Jaffe D.B."/>
            <person name="Butler J."/>
            <person name="Alvarez P."/>
            <person name="Gnerre S."/>
            <person name="Grabherr M."/>
            <person name="Kleber M."/>
            <person name="Mauceli E.W."/>
            <person name="Brockman W."/>
            <person name="Rounsley S."/>
            <person name="Young S.K."/>
            <person name="LaButti K."/>
            <person name="Pushparaj V."/>
            <person name="DeCaprio D."/>
            <person name="Crawford M."/>
            <person name="Koehrsen M."/>
            <person name="Engels R."/>
            <person name="Montgomery P."/>
            <person name="Pearson M."/>
            <person name="Howarth C."/>
            <person name="Larson L."/>
            <person name="Luoma S."/>
            <person name="White J."/>
            <person name="Alvarado L."/>
            <person name="Kodira C.D."/>
            <person name="Zeng Q."/>
            <person name="Oleary S."/>
            <person name="Yandava C."/>
            <person name="Denning D.W."/>
            <person name="Nierman W.C."/>
            <person name="Milne T."/>
            <person name="Madden K."/>
        </authorList>
    </citation>
    <scope>NUCLEOTIDE SEQUENCE [LARGE SCALE GENOMIC DNA]</scope>
    <source>
        <strain evidence="2">NIH 2624 / FGSC A1156</strain>
    </source>
</reference>
<accession>Q0CIC0</accession>